<dbReference type="InterPro" id="IPR039537">
    <property type="entry name" value="Retrotran_Ty1/copia-like"/>
</dbReference>
<dbReference type="AlphaFoldDB" id="A0A699JJ18"/>
<dbReference type="PANTHER" id="PTHR42648:SF32">
    <property type="entry name" value="RIBONUCLEASE H-LIKE DOMAIN, GAG-PRE-INTEGRASE DOMAIN PROTEIN-RELATED"/>
    <property type="match status" value="1"/>
</dbReference>
<dbReference type="Pfam" id="PF00665">
    <property type="entry name" value="rve"/>
    <property type="match status" value="1"/>
</dbReference>
<comment type="caution">
    <text evidence="5">The sequence shown here is derived from an EMBL/GenBank/DDBJ whole genome shotgun (WGS) entry which is preliminary data.</text>
</comment>
<dbReference type="GO" id="GO:0015074">
    <property type="term" value="P:DNA integration"/>
    <property type="evidence" value="ECO:0007669"/>
    <property type="project" value="InterPro"/>
</dbReference>
<dbReference type="GO" id="GO:0046872">
    <property type="term" value="F:metal ion binding"/>
    <property type="evidence" value="ECO:0007669"/>
    <property type="project" value="UniProtKB-KW"/>
</dbReference>
<dbReference type="Pfam" id="PF13976">
    <property type="entry name" value="gag_pre-integrs"/>
    <property type="match status" value="1"/>
</dbReference>
<dbReference type="Pfam" id="PF22936">
    <property type="entry name" value="Pol_BBD"/>
    <property type="match status" value="1"/>
</dbReference>
<dbReference type="InterPro" id="IPR054722">
    <property type="entry name" value="PolX-like_BBD"/>
</dbReference>
<evidence type="ECO:0000256" key="1">
    <source>
        <dbReference type="ARBA" id="ARBA00022670"/>
    </source>
</evidence>
<evidence type="ECO:0000256" key="3">
    <source>
        <dbReference type="ARBA" id="ARBA00022801"/>
    </source>
</evidence>
<keyword evidence="3" id="KW-0378">Hydrolase</keyword>
<dbReference type="InterPro" id="IPR025724">
    <property type="entry name" value="GAG-pre-integrase_dom"/>
</dbReference>
<reference evidence="5" key="1">
    <citation type="journal article" date="2019" name="Sci. Rep.">
        <title>Draft genome of Tanacetum cinerariifolium, the natural source of mosquito coil.</title>
        <authorList>
            <person name="Yamashiro T."/>
            <person name="Shiraishi A."/>
            <person name="Satake H."/>
            <person name="Nakayama K."/>
        </authorList>
    </citation>
    <scope>NUCLEOTIDE SEQUENCE</scope>
</reference>
<dbReference type="GO" id="GO:0003676">
    <property type="term" value="F:nucleic acid binding"/>
    <property type="evidence" value="ECO:0007669"/>
    <property type="project" value="InterPro"/>
</dbReference>
<dbReference type="PROSITE" id="PS50994">
    <property type="entry name" value="INTEGRASE"/>
    <property type="match status" value="1"/>
</dbReference>
<dbReference type="SUPFAM" id="SSF53098">
    <property type="entry name" value="Ribonuclease H-like"/>
    <property type="match status" value="1"/>
</dbReference>
<keyword evidence="1" id="KW-0645">Protease</keyword>
<feature type="non-terminal residue" evidence="5">
    <location>
        <position position="1"/>
    </location>
</feature>
<dbReference type="GO" id="GO:0006508">
    <property type="term" value="P:proteolysis"/>
    <property type="evidence" value="ECO:0007669"/>
    <property type="project" value="UniProtKB-KW"/>
</dbReference>
<evidence type="ECO:0000259" key="4">
    <source>
        <dbReference type="PROSITE" id="PS50994"/>
    </source>
</evidence>
<feature type="non-terminal residue" evidence="5">
    <location>
        <position position="795"/>
    </location>
</feature>
<sequence>NPQLELQEKGVIDSECSRHMTRNMSCLSKYEESDGGYVAFGRDPKGGKITSKGKINTGKLDFEDVYFVKELKFNLISFSQMCDEKSNVLFTYTECVVLSPDFKLLDESQVLLRVQRKNNMCSIDLKNVAPLGCLTCLFAKATLDESNLWHRRLGHINFKTMNKLGIMKKMYYLVVTNDYSRFSWVFFLETKEETSGILMAFIIGIENLIDHKVKIIKCDNRAEFKKKEMNQYCEEKGIKREFSVARTPQQNGVAKRKNRTLIEAARTMLADSKLPTTFWAEAVNTACYVQNRVLVIKPHNKTPYKLFHGRTLSLSFMRPFRCPVKILNTLDPLGKFDGKPDEGFSIGYSVNSKEFRVFNSRTRIVEETLHITSLENKPNFKDAKNLGNEDNEVLSIDVPRVSQEKVSNVNNTNNNNIVSLTTNDTGIRDNAIDKDIVYGCADDPSMPNLEEIVYSDEDEDVGAEADMTNSDTNIPISPIPTTRIHKDHPDKLLQFKLQQVWTLVDLPYGKRAIGAKWIYKNKKAERVARIEAIRLFLAYASFKDFEVYQMDVKSAFLYGRIEEEVYVSQPLGFEDPKFPDIVYKVEKALKEMYTEFEKMMHKKFQMSSMRELTFFLVLQVTQKDDEIFISQDKYVDKILKKFDFLTVKTANTHMETSKPLLKDENAEDVDVHLYRSIIGSLIYLTSSRHDIMFVVCACARFQVTPEVSHLYAMKRIFRYLKGQPTLGLWYPKDSPFNLEAYTDNDYAGASLDRKSTAEGCQFLKRRLILWQCKKQTLVTNSTTKAEYVAASNCYG</sequence>
<protein>
    <recommendedName>
        <fullName evidence="4">Integrase catalytic domain-containing protein</fullName>
    </recommendedName>
</protein>
<dbReference type="EMBL" id="BKCJ010410679">
    <property type="protein sequence ID" value="GFA35991.1"/>
    <property type="molecule type" value="Genomic_DNA"/>
</dbReference>
<organism evidence="5">
    <name type="scientific">Tanacetum cinerariifolium</name>
    <name type="common">Dalmatian daisy</name>
    <name type="synonym">Chrysanthemum cinerariifolium</name>
    <dbReference type="NCBI Taxonomy" id="118510"/>
    <lineage>
        <taxon>Eukaryota</taxon>
        <taxon>Viridiplantae</taxon>
        <taxon>Streptophyta</taxon>
        <taxon>Embryophyta</taxon>
        <taxon>Tracheophyta</taxon>
        <taxon>Spermatophyta</taxon>
        <taxon>Magnoliopsida</taxon>
        <taxon>eudicotyledons</taxon>
        <taxon>Gunneridae</taxon>
        <taxon>Pentapetalae</taxon>
        <taxon>asterids</taxon>
        <taxon>campanulids</taxon>
        <taxon>Asterales</taxon>
        <taxon>Asteraceae</taxon>
        <taxon>Asteroideae</taxon>
        <taxon>Anthemideae</taxon>
        <taxon>Anthemidinae</taxon>
        <taxon>Tanacetum</taxon>
    </lineage>
</organism>
<dbReference type="InterPro" id="IPR013103">
    <property type="entry name" value="RVT_2"/>
</dbReference>
<evidence type="ECO:0000313" key="5">
    <source>
        <dbReference type="EMBL" id="GFA35991.1"/>
    </source>
</evidence>
<dbReference type="InterPro" id="IPR012337">
    <property type="entry name" value="RNaseH-like_sf"/>
</dbReference>
<evidence type="ECO:0000256" key="2">
    <source>
        <dbReference type="ARBA" id="ARBA00022723"/>
    </source>
</evidence>
<dbReference type="Gene3D" id="3.30.420.10">
    <property type="entry name" value="Ribonuclease H-like superfamily/Ribonuclease H"/>
    <property type="match status" value="1"/>
</dbReference>
<dbReference type="CDD" id="cd09272">
    <property type="entry name" value="RNase_HI_RT_Ty1"/>
    <property type="match status" value="1"/>
</dbReference>
<name>A0A699JJ18_TANCI</name>
<dbReference type="PANTHER" id="PTHR42648">
    <property type="entry name" value="TRANSPOSASE, PUTATIVE-RELATED"/>
    <property type="match status" value="1"/>
</dbReference>
<dbReference type="GO" id="GO:0008233">
    <property type="term" value="F:peptidase activity"/>
    <property type="evidence" value="ECO:0007669"/>
    <property type="project" value="UniProtKB-KW"/>
</dbReference>
<accession>A0A699JJ18</accession>
<dbReference type="Pfam" id="PF07727">
    <property type="entry name" value="RVT_2"/>
    <property type="match status" value="1"/>
</dbReference>
<dbReference type="InterPro" id="IPR036397">
    <property type="entry name" value="RNaseH_sf"/>
</dbReference>
<keyword evidence="2" id="KW-0479">Metal-binding</keyword>
<feature type="domain" description="Integrase catalytic" evidence="4">
    <location>
        <begin position="126"/>
        <end position="311"/>
    </location>
</feature>
<gene>
    <name evidence="5" type="ORF">Tci_607963</name>
</gene>
<dbReference type="InterPro" id="IPR001584">
    <property type="entry name" value="Integrase_cat-core"/>
</dbReference>
<proteinExistence type="predicted"/>